<reference evidence="14" key="1">
    <citation type="submission" date="2022-03" db="EMBL/GenBank/DDBJ databases">
        <authorList>
            <person name="Martin C."/>
        </authorList>
    </citation>
    <scope>NUCLEOTIDE SEQUENCE</scope>
</reference>
<keyword evidence="12" id="KW-0496">Mitochondrion</keyword>
<keyword evidence="8" id="KW-0833">Ubl conjugation pathway</keyword>
<dbReference type="GO" id="GO:0061630">
    <property type="term" value="F:ubiquitin protein ligase activity"/>
    <property type="evidence" value="ECO:0007669"/>
    <property type="project" value="UniProtKB-EC"/>
</dbReference>
<organism evidence="14 15">
    <name type="scientific">Owenia fusiformis</name>
    <name type="common">Polychaete worm</name>
    <dbReference type="NCBI Taxonomy" id="6347"/>
    <lineage>
        <taxon>Eukaryota</taxon>
        <taxon>Metazoa</taxon>
        <taxon>Spiralia</taxon>
        <taxon>Lophotrochozoa</taxon>
        <taxon>Annelida</taxon>
        <taxon>Polychaeta</taxon>
        <taxon>Sedentaria</taxon>
        <taxon>Canalipalpata</taxon>
        <taxon>Sabellida</taxon>
        <taxon>Oweniida</taxon>
        <taxon>Oweniidae</taxon>
        <taxon>Owenia</taxon>
    </lineage>
</organism>
<comment type="catalytic activity">
    <reaction evidence="1">
        <text>S-ubiquitinyl-[E2 ubiquitin-conjugating enzyme]-L-cysteine + [acceptor protein]-L-lysine = [E2 ubiquitin-conjugating enzyme]-L-cysteine + N(6)-ubiquitinyl-[acceptor protein]-L-lysine.</text>
        <dbReference type="EC" id="2.3.2.27"/>
    </reaction>
</comment>
<protein>
    <recommendedName>
        <fullName evidence="3">RING-type E3 ubiquitin transferase</fullName>
        <ecNumber evidence="3">2.3.2.27</ecNumber>
    </recommendedName>
</protein>
<dbReference type="PROSITE" id="PS50089">
    <property type="entry name" value="ZF_RING_2"/>
    <property type="match status" value="1"/>
</dbReference>
<dbReference type="Pfam" id="PF13920">
    <property type="entry name" value="zf-C3HC4_3"/>
    <property type="match status" value="1"/>
</dbReference>
<keyword evidence="11" id="KW-1133">Transmembrane helix</keyword>
<evidence type="ECO:0000256" key="11">
    <source>
        <dbReference type="ARBA" id="ARBA00022989"/>
    </source>
</evidence>
<dbReference type="GO" id="GO:0016567">
    <property type="term" value="P:protein ubiquitination"/>
    <property type="evidence" value="ECO:0007669"/>
    <property type="project" value="InterPro"/>
</dbReference>
<dbReference type="SMART" id="SM00184">
    <property type="entry name" value="RING"/>
    <property type="match status" value="1"/>
</dbReference>
<evidence type="ECO:0000256" key="3">
    <source>
        <dbReference type="ARBA" id="ARBA00012483"/>
    </source>
</evidence>
<keyword evidence="4" id="KW-0808">Transferase</keyword>
<keyword evidence="10" id="KW-0862">Zinc</keyword>
<evidence type="ECO:0000313" key="14">
    <source>
        <dbReference type="EMBL" id="CAH1800688.1"/>
    </source>
</evidence>
<keyword evidence="15" id="KW-1185">Reference proteome</keyword>
<comment type="subcellular location">
    <subcellularLocation>
        <location evidence="2">Mitochondrion outer membrane</location>
        <topology evidence="2">Multi-pass membrane protein</topology>
    </subcellularLocation>
</comment>
<dbReference type="InterPro" id="IPR051652">
    <property type="entry name" value="MDM2_MDM4_MUL1"/>
</dbReference>
<dbReference type="PANTHER" id="PTHR12183:SF32">
    <property type="entry name" value="MITOCHONDRIAL E3 UBIQUITIN PROTEIN LIGASE 1"/>
    <property type="match status" value="1"/>
</dbReference>
<evidence type="ECO:0000256" key="5">
    <source>
        <dbReference type="ARBA" id="ARBA00022692"/>
    </source>
</evidence>
<evidence type="ECO:0000256" key="7">
    <source>
        <dbReference type="ARBA" id="ARBA00022771"/>
    </source>
</evidence>
<sequence>GSHEPEVKISEKMGFPAEWVLLAVDGVVFSILYKLYKSSTAATEKIKSCPDFEIGPDLMAALEKAPERTLPYACIEGVVDATGKTLKSNYGNEEGVIKKLLLQEHRTKRTQGHWSDWTKVIRDNTETVPFILRDAEIPAAAGSVFITEPLQASTLQEELTPTYDVFEPNKSSLMERGLDRIFGDVSKGIQESEHMLKLGTNIVGIGEIILQGEKAVMRAPKAGGDYVLTLFSKAEIIKRFESKSLWYKVALGFLGVTGVVIFSYAIRKLYKTWQDNIQREQETQRILEARRQNRDGNEAGDGNVQECVICLTNPREVIVLNCGHICLCADCAGVLPSPRKCPICRADIARIIPTFNA</sequence>
<dbReference type="PANTHER" id="PTHR12183">
    <property type="entry name" value="MITOCHONDRIAL UBIQUITIN LIGASE ACTIVATOR OF NFKB 1"/>
    <property type="match status" value="1"/>
</dbReference>
<evidence type="ECO:0000256" key="4">
    <source>
        <dbReference type="ARBA" id="ARBA00022679"/>
    </source>
</evidence>
<dbReference type="SUPFAM" id="SSF57850">
    <property type="entry name" value="RING/U-box"/>
    <property type="match status" value="1"/>
</dbReference>
<keyword evidence="5" id="KW-0812">Transmembrane</keyword>
<proteinExistence type="predicted"/>
<dbReference type="Gene3D" id="3.30.40.10">
    <property type="entry name" value="Zinc/RING finger domain, C3HC4 (zinc finger)"/>
    <property type="match status" value="1"/>
</dbReference>
<dbReference type="Pfam" id="PF12483">
    <property type="entry name" value="GIDE"/>
    <property type="match status" value="1"/>
</dbReference>
<evidence type="ECO:0000256" key="9">
    <source>
        <dbReference type="ARBA" id="ARBA00022787"/>
    </source>
</evidence>
<dbReference type="Proteomes" id="UP000749559">
    <property type="component" value="Unassembled WGS sequence"/>
</dbReference>
<evidence type="ECO:0000256" key="10">
    <source>
        <dbReference type="ARBA" id="ARBA00022833"/>
    </source>
</evidence>
<evidence type="ECO:0000256" key="1">
    <source>
        <dbReference type="ARBA" id="ARBA00000900"/>
    </source>
</evidence>
<dbReference type="AlphaFoldDB" id="A0A8J1YAG7"/>
<name>A0A8J1YAG7_OWEFU</name>
<dbReference type="InterPro" id="IPR001841">
    <property type="entry name" value="Znf_RING"/>
</dbReference>
<keyword evidence="6" id="KW-0479">Metal-binding</keyword>
<keyword evidence="7" id="KW-0863">Zinc-finger</keyword>
<dbReference type="GO" id="GO:0008270">
    <property type="term" value="F:zinc ion binding"/>
    <property type="evidence" value="ECO:0007669"/>
    <property type="project" value="UniProtKB-KW"/>
</dbReference>
<dbReference type="GO" id="GO:0005741">
    <property type="term" value="C:mitochondrial outer membrane"/>
    <property type="evidence" value="ECO:0007669"/>
    <property type="project" value="UniProtKB-SubCell"/>
</dbReference>
<evidence type="ECO:0000313" key="15">
    <source>
        <dbReference type="Proteomes" id="UP000749559"/>
    </source>
</evidence>
<keyword evidence="13" id="KW-0472">Membrane</keyword>
<accession>A0A8J1YAG7</accession>
<gene>
    <name evidence="14" type="ORF">OFUS_LOCUS24545</name>
</gene>
<comment type="caution">
    <text evidence="14">The sequence shown here is derived from an EMBL/GenBank/DDBJ whole genome shotgun (WGS) entry which is preliminary data.</text>
</comment>
<dbReference type="InterPro" id="IPR013083">
    <property type="entry name" value="Znf_RING/FYVE/PHD"/>
</dbReference>
<evidence type="ECO:0000256" key="2">
    <source>
        <dbReference type="ARBA" id="ARBA00004374"/>
    </source>
</evidence>
<evidence type="ECO:0000256" key="8">
    <source>
        <dbReference type="ARBA" id="ARBA00022786"/>
    </source>
</evidence>
<feature type="non-terminal residue" evidence="14">
    <location>
        <position position="1"/>
    </location>
</feature>
<keyword evidence="9" id="KW-1000">Mitochondrion outer membrane</keyword>
<dbReference type="EMBL" id="CAIIXF020000012">
    <property type="protein sequence ID" value="CAH1800688.1"/>
    <property type="molecule type" value="Genomic_DNA"/>
</dbReference>
<evidence type="ECO:0000256" key="6">
    <source>
        <dbReference type="ARBA" id="ARBA00022723"/>
    </source>
</evidence>
<dbReference type="InterPro" id="IPR022170">
    <property type="entry name" value="MUL1-like"/>
</dbReference>
<evidence type="ECO:0000256" key="12">
    <source>
        <dbReference type="ARBA" id="ARBA00023128"/>
    </source>
</evidence>
<dbReference type="OrthoDB" id="66726at2759"/>
<evidence type="ECO:0000256" key="13">
    <source>
        <dbReference type="ARBA" id="ARBA00023136"/>
    </source>
</evidence>
<dbReference type="EC" id="2.3.2.27" evidence="3"/>